<organism evidence="2 3">
    <name type="scientific">Tistlia consotensis USBA 355</name>
    <dbReference type="NCBI Taxonomy" id="560819"/>
    <lineage>
        <taxon>Bacteria</taxon>
        <taxon>Pseudomonadati</taxon>
        <taxon>Pseudomonadota</taxon>
        <taxon>Alphaproteobacteria</taxon>
        <taxon>Rhodospirillales</taxon>
        <taxon>Rhodovibrionaceae</taxon>
        <taxon>Tistlia</taxon>
    </lineage>
</organism>
<feature type="domain" description="Zinc finger CGNR" evidence="1">
    <location>
        <begin position="148"/>
        <end position="190"/>
    </location>
</feature>
<dbReference type="PANTHER" id="PTHR35525:SF3">
    <property type="entry name" value="BLL6575 PROTEIN"/>
    <property type="match status" value="1"/>
</dbReference>
<dbReference type="EMBL" id="FWZX01000003">
    <property type="protein sequence ID" value="SMF02456.1"/>
    <property type="molecule type" value="Genomic_DNA"/>
</dbReference>
<dbReference type="Pfam" id="PF11706">
    <property type="entry name" value="zf-CGNR"/>
    <property type="match status" value="1"/>
</dbReference>
<dbReference type="Pfam" id="PF07336">
    <property type="entry name" value="ABATE"/>
    <property type="match status" value="1"/>
</dbReference>
<accession>A0A1Y6BC74</accession>
<evidence type="ECO:0000313" key="3">
    <source>
        <dbReference type="Proteomes" id="UP000192917"/>
    </source>
</evidence>
<reference evidence="2 3" key="1">
    <citation type="submission" date="2017-04" db="EMBL/GenBank/DDBJ databases">
        <authorList>
            <person name="Afonso C.L."/>
            <person name="Miller P.J."/>
            <person name="Scott M.A."/>
            <person name="Spackman E."/>
            <person name="Goraichik I."/>
            <person name="Dimitrov K.M."/>
            <person name="Suarez D.L."/>
            <person name="Swayne D.E."/>
        </authorList>
    </citation>
    <scope>NUCLEOTIDE SEQUENCE [LARGE SCALE GENOMIC DNA]</scope>
    <source>
        <strain evidence="2 3">USBA 355</strain>
    </source>
</reference>
<protein>
    <submittedName>
        <fullName evidence="2">Conserved protein containing a Zn-ribbon-like motif, possibly RNA-binding</fullName>
    </submittedName>
</protein>
<evidence type="ECO:0000313" key="2">
    <source>
        <dbReference type="EMBL" id="SMF02456.1"/>
    </source>
</evidence>
<dbReference type="SUPFAM" id="SSF160904">
    <property type="entry name" value="Jann2411-like"/>
    <property type="match status" value="1"/>
</dbReference>
<evidence type="ECO:0000259" key="1">
    <source>
        <dbReference type="Pfam" id="PF11706"/>
    </source>
</evidence>
<keyword evidence="3" id="KW-1185">Reference proteome</keyword>
<dbReference type="PANTHER" id="PTHR35525">
    <property type="entry name" value="BLL6575 PROTEIN"/>
    <property type="match status" value="1"/>
</dbReference>
<proteinExistence type="predicted"/>
<dbReference type="RefSeq" id="WP_085121510.1">
    <property type="nucleotide sequence ID" value="NZ_FWZX01000003.1"/>
</dbReference>
<dbReference type="AlphaFoldDB" id="A0A1Y6BC74"/>
<dbReference type="InterPro" id="IPR010852">
    <property type="entry name" value="ABATE"/>
</dbReference>
<dbReference type="Proteomes" id="UP000192917">
    <property type="component" value="Unassembled WGS sequence"/>
</dbReference>
<dbReference type="Gene3D" id="1.10.3300.10">
    <property type="entry name" value="Jann2411-like domain"/>
    <property type="match status" value="1"/>
</dbReference>
<gene>
    <name evidence="2" type="ORF">SAMN05428998_10357</name>
</gene>
<dbReference type="InterPro" id="IPR023286">
    <property type="entry name" value="ABATE_dom_sf"/>
</dbReference>
<name>A0A1Y6BC74_9PROT</name>
<dbReference type="InterPro" id="IPR021005">
    <property type="entry name" value="Znf_CGNR"/>
</dbReference>
<sequence>MTEPTTLNPEDWDFHFRAGRLCLDFLATVGDREGLAFDRWRRPADLGRWCLEAGVLAEAPAVSAGELAEARGLREAIHRVLRAALEGARPEPADLALLNERAGRPDPAPQLAAVGRRAAPVAGRPLEAALAAVARDAVALFAEGPLERVRQCAADDCSVWFLDSSRPGRRRWCSMAGCGNREKKAAFRGRAARPGR</sequence>
<dbReference type="STRING" id="560819.SAMN05428998_10357"/>